<reference evidence="1" key="1">
    <citation type="submission" date="2020-09" db="EMBL/GenBank/DDBJ databases">
        <title>Iningainema tapete sp. nov. (Scytonemataceae, Cyanobacteria) from greenhouses in central Florida (USA) produces two types of nodularin with biosynthetic potential for microcystin-LR and anabaenopeptins.</title>
        <authorList>
            <person name="Berthold D.E."/>
            <person name="Lefler F.W."/>
            <person name="Huang I.-S."/>
            <person name="Abdulla H."/>
            <person name="Zimba P.V."/>
            <person name="Laughinghouse H.D. IV."/>
        </authorList>
    </citation>
    <scope>NUCLEOTIDE SEQUENCE</scope>
    <source>
        <strain evidence="1">BLCCT55</strain>
    </source>
</reference>
<proteinExistence type="predicted"/>
<organism evidence="1 2">
    <name type="scientific">Iningainema tapete BLCC-T55</name>
    <dbReference type="NCBI Taxonomy" id="2748662"/>
    <lineage>
        <taxon>Bacteria</taxon>
        <taxon>Bacillati</taxon>
        <taxon>Cyanobacteriota</taxon>
        <taxon>Cyanophyceae</taxon>
        <taxon>Nostocales</taxon>
        <taxon>Scytonemataceae</taxon>
        <taxon>Iningainema tapete</taxon>
    </lineage>
</organism>
<dbReference type="Proteomes" id="UP000629098">
    <property type="component" value="Unassembled WGS sequence"/>
</dbReference>
<name>A0A8J6XNS8_9CYAN</name>
<accession>A0A8J6XNS8</accession>
<keyword evidence="2" id="KW-1185">Reference proteome</keyword>
<comment type="caution">
    <text evidence="1">The sequence shown here is derived from an EMBL/GenBank/DDBJ whole genome shotgun (WGS) entry which is preliminary data.</text>
</comment>
<dbReference type="RefSeq" id="WP_190830098.1">
    <property type="nucleotide sequence ID" value="NZ_CAWPPI010000060.1"/>
</dbReference>
<evidence type="ECO:0000313" key="2">
    <source>
        <dbReference type="Proteomes" id="UP000629098"/>
    </source>
</evidence>
<evidence type="ECO:0000313" key="1">
    <source>
        <dbReference type="EMBL" id="MBD2773842.1"/>
    </source>
</evidence>
<sequence>MDIAPIITSTVALLVPYLAKVGDGMLQKAGEDAWDKMKKLYQTPFTTSSVWTKTTMLSRLSNA</sequence>
<gene>
    <name evidence="1" type="ORF">ICL16_17625</name>
</gene>
<dbReference type="EMBL" id="JACXAE010000060">
    <property type="protein sequence ID" value="MBD2773842.1"/>
    <property type="molecule type" value="Genomic_DNA"/>
</dbReference>
<protein>
    <submittedName>
        <fullName evidence="1">Uncharacterized protein</fullName>
    </submittedName>
</protein>
<dbReference type="AlphaFoldDB" id="A0A8J6XNS8"/>